<evidence type="ECO:0000313" key="1">
    <source>
        <dbReference type="EMBL" id="KKN30937.1"/>
    </source>
</evidence>
<reference evidence="1" key="1">
    <citation type="journal article" date="2015" name="Nature">
        <title>Complex archaea that bridge the gap between prokaryotes and eukaryotes.</title>
        <authorList>
            <person name="Spang A."/>
            <person name="Saw J.H."/>
            <person name="Jorgensen S.L."/>
            <person name="Zaremba-Niedzwiedzka K."/>
            <person name="Martijn J."/>
            <person name="Lind A.E."/>
            <person name="van Eijk R."/>
            <person name="Schleper C."/>
            <person name="Guy L."/>
            <person name="Ettema T.J."/>
        </authorList>
    </citation>
    <scope>NUCLEOTIDE SEQUENCE</scope>
</reference>
<gene>
    <name evidence="1" type="ORF">LCGC14_0828880</name>
</gene>
<dbReference type="AlphaFoldDB" id="A0A0F9Q1R1"/>
<sequence>MDICIWELTRGSDMKIKEQLTHIHQLIHTLTRNIAEIETKKNKVNVRLKREKEWLIDNICDSNERIRGYRTSGYERERLIKEMQQALKGE</sequence>
<organism evidence="1">
    <name type="scientific">marine sediment metagenome</name>
    <dbReference type="NCBI Taxonomy" id="412755"/>
    <lineage>
        <taxon>unclassified sequences</taxon>
        <taxon>metagenomes</taxon>
        <taxon>ecological metagenomes</taxon>
    </lineage>
</organism>
<protein>
    <submittedName>
        <fullName evidence="1">Uncharacterized protein</fullName>
    </submittedName>
</protein>
<name>A0A0F9Q1R1_9ZZZZ</name>
<dbReference type="EMBL" id="LAZR01002369">
    <property type="protein sequence ID" value="KKN30937.1"/>
    <property type="molecule type" value="Genomic_DNA"/>
</dbReference>
<accession>A0A0F9Q1R1</accession>
<comment type="caution">
    <text evidence="1">The sequence shown here is derived from an EMBL/GenBank/DDBJ whole genome shotgun (WGS) entry which is preliminary data.</text>
</comment>
<proteinExistence type="predicted"/>